<dbReference type="Gene3D" id="2.40.50.230">
    <property type="entry name" value="Gp5 N-terminal domain"/>
    <property type="match status" value="1"/>
</dbReference>
<feature type="domain" description="Gp5/Type VI secretion system Vgr protein OB-fold" evidence="1">
    <location>
        <begin position="17"/>
        <end position="84"/>
    </location>
</feature>
<evidence type="ECO:0000259" key="2">
    <source>
        <dbReference type="Pfam" id="PF18715"/>
    </source>
</evidence>
<sequence>MKASIAELKRLLANIVRIGTVSEVDTAKGLCRVKIGKNETDWLNWLTLRAGRVRFWSAPSVGEQVIVLSIFGDLTTGFVLPGVFSDQYPAASASPDAVRLDFPDGAVIKYEPENGTLTAKGMKQADIQASEKISATANVVKVTASQMITLDAPVVECTNKLIAGSLLLKYGGEMFGNITHTGGSFNSNGVIIHIHYHGNVQNGGGSTGGPAS</sequence>
<organism evidence="3 4">
    <name type="scientific">Serratia quinivorans</name>
    <dbReference type="NCBI Taxonomy" id="137545"/>
    <lineage>
        <taxon>Bacteria</taxon>
        <taxon>Pseudomonadati</taxon>
        <taxon>Pseudomonadota</taxon>
        <taxon>Gammaproteobacteria</taxon>
        <taxon>Enterobacterales</taxon>
        <taxon>Yersiniaceae</taxon>
        <taxon>Serratia</taxon>
    </lineage>
</organism>
<dbReference type="RefSeq" id="WP_115182703.1">
    <property type="nucleotide sequence ID" value="NZ_CAMKUF010000001.1"/>
</dbReference>
<evidence type="ECO:0000259" key="1">
    <source>
        <dbReference type="Pfam" id="PF04717"/>
    </source>
</evidence>
<accession>A0A379YBZ2</accession>
<evidence type="ECO:0000313" key="4">
    <source>
        <dbReference type="Proteomes" id="UP000255529"/>
    </source>
</evidence>
<reference evidence="3 4" key="1">
    <citation type="submission" date="2018-06" db="EMBL/GenBank/DDBJ databases">
        <authorList>
            <consortium name="Pathogen Informatics"/>
            <person name="Doyle S."/>
        </authorList>
    </citation>
    <scope>NUCLEOTIDE SEQUENCE [LARGE SCALE GENOMIC DNA]</scope>
    <source>
        <strain evidence="3 4">NCTC11544</strain>
    </source>
</reference>
<gene>
    <name evidence="3" type="ORF">NCTC11544_00175</name>
</gene>
<evidence type="ECO:0000313" key="3">
    <source>
        <dbReference type="EMBL" id="SUI43332.1"/>
    </source>
</evidence>
<dbReference type="EMBL" id="UGYN01000002">
    <property type="protein sequence ID" value="SUI43332.1"/>
    <property type="molecule type" value="Genomic_DNA"/>
</dbReference>
<dbReference type="Proteomes" id="UP000255529">
    <property type="component" value="Unassembled WGS sequence"/>
</dbReference>
<feature type="domain" description="Phage spike trimer" evidence="2">
    <location>
        <begin position="136"/>
        <end position="188"/>
    </location>
</feature>
<dbReference type="InterPro" id="IPR013046">
    <property type="entry name" value="GpV/Gp45"/>
</dbReference>
<name>A0A379YBZ2_9GAMM</name>
<dbReference type="Pfam" id="PF18715">
    <property type="entry name" value="Phage_spike"/>
    <property type="match status" value="1"/>
</dbReference>
<dbReference type="Gene3D" id="6.20.150.10">
    <property type="match status" value="1"/>
</dbReference>
<protein>
    <submittedName>
        <fullName evidence="3">Phage P2 baseplate assembly protein gpV</fullName>
    </submittedName>
</protein>
<dbReference type="InterPro" id="IPR006531">
    <property type="entry name" value="Gp5/Vgr_OB"/>
</dbReference>
<dbReference type="Pfam" id="PF04717">
    <property type="entry name" value="Phage_base_V"/>
    <property type="match status" value="1"/>
</dbReference>
<dbReference type="NCBIfam" id="TIGR01644">
    <property type="entry name" value="phage_P2_V"/>
    <property type="match status" value="1"/>
</dbReference>
<dbReference type="InterPro" id="IPR040629">
    <property type="entry name" value="Phage_spike"/>
</dbReference>
<dbReference type="InterPro" id="IPR037026">
    <property type="entry name" value="Vgr_OB-fold_dom_sf"/>
</dbReference>
<dbReference type="AlphaFoldDB" id="A0A379YBZ2"/>
<proteinExistence type="predicted"/>